<keyword evidence="3" id="KW-0399">Innate immunity</keyword>
<dbReference type="Gene3D" id="1.10.533.10">
    <property type="entry name" value="Death Domain, Fas"/>
    <property type="match status" value="2"/>
</dbReference>
<dbReference type="Ensembl" id="ENSSTUT00000081864.1">
    <property type="protein sequence ID" value="ENSSTUP00000076876.1"/>
    <property type="gene ID" value="ENSSTUG00000033879.1"/>
</dbReference>
<feature type="region of interest" description="Disordered" evidence="5">
    <location>
        <begin position="423"/>
        <end position="445"/>
    </location>
</feature>
<keyword evidence="2" id="KW-0963">Cytoplasm</keyword>
<dbReference type="GeneTree" id="ENSGT00730000111912"/>
<name>A0A674C0N8_SALTR</name>
<feature type="domain" description="FIIND" evidence="7">
    <location>
        <begin position="149"/>
        <end position="432"/>
    </location>
</feature>
<evidence type="ECO:0000256" key="4">
    <source>
        <dbReference type="ARBA" id="ARBA00022859"/>
    </source>
</evidence>
<dbReference type="InterPro" id="IPR025307">
    <property type="entry name" value="FIIND_dom"/>
</dbReference>
<accession>A0A674C0N8</accession>
<keyword evidence="9" id="KW-1185">Reference proteome</keyword>
<dbReference type="SUPFAM" id="SSF47986">
    <property type="entry name" value="DEATH domain"/>
    <property type="match status" value="2"/>
</dbReference>
<dbReference type="Proteomes" id="UP000472277">
    <property type="component" value="Chromosome 38"/>
</dbReference>
<dbReference type="Pfam" id="PF02758">
    <property type="entry name" value="PYRIN"/>
    <property type="match status" value="2"/>
</dbReference>
<evidence type="ECO:0000313" key="9">
    <source>
        <dbReference type="Proteomes" id="UP000472277"/>
    </source>
</evidence>
<reference evidence="8" key="2">
    <citation type="submission" date="2025-09" db="UniProtKB">
        <authorList>
            <consortium name="Ensembl"/>
        </authorList>
    </citation>
    <scope>IDENTIFICATION</scope>
</reference>
<dbReference type="InterPro" id="IPR004020">
    <property type="entry name" value="DAPIN"/>
</dbReference>
<evidence type="ECO:0000256" key="5">
    <source>
        <dbReference type="SAM" id="MobiDB-lite"/>
    </source>
</evidence>
<dbReference type="CDD" id="cd08321">
    <property type="entry name" value="Pyrin_ASC-like"/>
    <property type="match status" value="2"/>
</dbReference>
<comment type="subcellular location">
    <subcellularLocation>
        <location evidence="1">Cytoplasm</location>
        <location evidence="1">Cytosol</location>
    </subcellularLocation>
</comment>
<evidence type="ECO:0000256" key="2">
    <source>
        <dbReference type="ARBA" id="ARBA00022490"/>
    </source>
</evidence>
<sequence>MSERSNVIADKSHIDHSHMLSEVCMLQLIRSFMLDVPTLLLTSLEELTEDQLKTFQSKLTSGRMLGFPPIPKRQLRNTDIQITVDQMVERYGPERAVEITLMILRWINQHDLPKKLQSDHTETSGPEEAVETPEILKNMNWDDLKLEREWVPVDFEPVIYDQEDNGTYRFQCPRAGLFRCSITGLVFRMEGEGEVLYRTVPWDMRLLAQNGKRPAGPLFKFKCLNGSVCQLHLPHCEICPGGGCDFLSVGHVTNDHPIEFIPPREITETHIIINISGFCAYGVTKDKDAPMSPINGLVLLFFKPSYYLYVLLLPKNVVLDEVEKEWKNRGAVLNLTPPGCELTPNQMYSLSGHPVRLIQPKTAKFVDFKECENYTATFEVKLEAENVHLAVNKKSNAGSLFKLLSLLWNSDCVWKRSVAFQATPPSDDSAVSPTEVPSSVKPPGGATAGTTNVSYLLLNTLAELVSKDLELFQWHLIQDFTSIPRGQLENANKQVTVDRMVQQYLDDGAVKITLEILRKMDRNKLADDLEKKFTNNV</sequence>
<evidence type="ECO:0000259" key="6">
    <source>
        <dbReference type="PROSITE" id="PS50824"/>
    </source>
</evidence>
<dbReference type="PANTHER" id="PTHR46985">
    <property type="entry name" value="NACHT, LRR AND PYD DOMAINS-CONTAINING PROTEIN 1"/>
    <property type="match status" value="1"/>
</dbReference>
<organism evidence="8 9">
    <name type="scientific">Salmo trutta</name>
    <name type="common">Brown trout</name>
    <dbReference type="NCBI Taxonomy" id="8032"/>
    <lineage>
        <taxon>Eukaryota</taxon>
        <taxon>Metazoa</taxon>
        <taxon>Chordata</taxon>
        <taxon>Craniata</taxon>
        <taxon>Vertebrata</taxon>
        <taxon>Euteleostomi</taxon>
        <taxon>Actinopterygii</taxon>
        <taxon>Neopterygii</taxon>
        <taxon>Teleostei</taxon>
        <taxon>Protacanthopterygii</taxon>
        <taxon>Salmoniformes</taxon>
        <taxon>Salmonidae</taxon>
        <taxon>Salmoninae</taxon>
        <taxon>Salmo</taxon>
    </lineage>
</organism>
<feature type="domain" description="Pyrin" evidence="6">
    <location>
        <begin position="25"/>
        <end position="122"/>
    </location>
</feature>
<dbReference type="Pfam" id="PF13553">
    <property type="entry name" value="FIIND"/>
    <property type="match status" value="1"/>
</dbReference>
<feature type="domain" description="Pyrin" evidence="6">
    <location>
        <begin position="457"/>
        <end position="535"/>
    </location>
</feature>
<keyword evidence="4" id="KW-0391">Immunity</keyword>
<dbReference type="PROSITE" id="PS50824">
    <property type="entry name" value="DAPIN"/>
    <property type="match status" value="2"/>
</dbReference>
<dbReference type="Pfam" id="PF23679">
    <property type="entry name" value="UPA-FIIND"/>
    <property type="match status" value="1"/>
</dbReference>
<evidence type="ECO:0000259" key="7">
    <source>
        <dbReference type="PROSITE" id="PS51830"/>
    </source>
</evidence>
<dbReference type="InterPro" id="IPR011029">
    <property type="entry name" value="DEATH-like_dom_sf"/>
</dbReference>
<dbReference type="SMART" id="SM01289">
    <property type="entry name" value="PYRIN"/>
    <property type="match status" value="2"/>
</dbReference>
<evidence type="ECO:0000256" key="3">
    <source>
        <dbReference type="ARBA" id="ARBA00022588"/>
    </source>
</evidence>
<evidence type="ECO:0000256" key="1">
    <source>
        <dbReference type="ARBA" id="ARBA00004514"/>
    </source>
</evidence>
<dbReference type="AlphaFoldDB" id="A0A674C0N8"/>
<protein>
    <submittedName>
        <fullName evidence="8">Uncharacterized LOC115178540</fullName>
    </submittedName>
</protein>
<dbReference type="PANTHER" id="PTHR46985:SF2">
    <property type="entry name" value="APOPTOSIS-ASSOCIATED SPECK-LIKE PROTEIN CONTAINING A CARD"/>
    <property type="match status" value="1"/>
</dbReference>
<dbReference type="GO" id="GO:0045087">
    <property type="term" value="P:innate immune response"/>
    <property type="evidence" value="ECO:0007669"/>
    <property type="project" value="UniProtKB-KW"/>
</dbReference>
<proteinExistence type="predicted"/>
<gene>
    <name evidence="8" type="primary">LOC115178540</name>
</gene>
<dbReference type="GO" id="GO:0005829">
    <property type="term" value="C:cytosol"/>
    <property type="evidence" value="ECO:0007669"/>
    <property type="project" value="UniProtKB-SubCell"/>
</dbReference>
<dbReference type="PROSITE" id="PS51830">
    <property type="entry name" value="FIIND"/>
    <property type="match status" value="1"/>
</dbReference>
<reference evidence="8" key="1">
    <citation type="submission" date="2025-08" db="UniProtKB">
        <authorList>
            <consortium name="Ensembl"/>
        </authorList>
    </citation>
    <scope>IDENTIFICATION</scope>
</reference>
<dbReference type="InterPro" id="IPR051249">
    <property type="entry name" value="NLRP_Inflammasome"/>
</dbReference>
<feature type="compositionally biased region" description="Polar residues" evidence="5">
    <location>
        <begin position="423"/>
        <end position="437"/>
    </location>
</feature>
<evidence type="ECO:0000313" key="8">
    <source>
        <dbReference type="Ensembl" id="ENSSTUP00000076876.1"/>
    </source>
</evidence>